<dbReference type="InterPro" id="IPR050273">
    <property type="entry name" value="GppA/Ppx_hydrolase"/>
</dbReference>
<dbReference type="PANTHER" id="PTHR30005">
    <property type="entry name" value="EXOPOLYPHOSPHATASE"/>
    <property type="match status" value="1"/>
</dbReference>
<proteinExistence type="predicted"/>
<name>A0ABT5BQ24_9BACT</name>
<gene>
    <name evidence="2" type="ORF">POL58_45560</name>
</gene>
<dbReference type="RefSeq" id="WP_272009838.1">
    <property type="nucleotide sequence ID" value="NZ_JAQNDN010000027.1"/>
</dbReference>
<evidence type="ECO:0000259" key="1">
    <source>
        <dbReference type="Pfam" id="PF02541"/>
    </source>
</evidence>
<dbReference type="Proteomes" id="UP001217838">
    <property type="component" value="Unassembled WGS sequence"/>
</dbReference>
<dbReference type="Gene3D" id="3.30.420.150">
    <property type="entry name" value="Exopolyphosphatase. Domain 2"/>
    <property type="match status" value="1"/>
</dbReference>
<protein>
    <submittedName>
        <fullName evidence="2">Ppx/GppA phosphatase family protein</fullName>
    </submittedName>
</protein>
<comment type="caution">
    <text evidence="2">The sequence shown here is derived from an EMBL/GenBank/DDBJ whole genome shotgun (WGS) entry which is preliminary data.</text>
</comment>
<dbReference type="Gene3D" id="3.30.420.40">
    <property type="match status" value="1"/>
</dbReference>
<organism evidence="2 3">
    <name type="scientific">Nannocystis radixulma</name>
    <dbReference type="NCBI Taxonomy" id="2995305"/>
    <lineage>
        <taxon>Bacteria</taxon>
        <taxon>Pseudomonadati</taxon>
        <taxon>Myxococcota</taxon>
        <taxon>Polyangia</taxon>
        <taxon>Nannocystales</taxon>
        <taxon>Nannocystaceae</taxon>
        <taxon>Nannocystis</taxon>
    </lineage>
</organism>
<dbReference type="CDD" id="cd24054">
    <property type="entry name" value="ASKHA_NBD_AaPPX-GppA_MtPPX2-like"/>
    <property type="match status" value="1"/>
</dbReference>
<dbReference type="EMBL" id="JAQNDN010000027">
    <property type="protein sequence ID" value="MDC0675097.1"/>
    <property type="molecule type" value="Genomic_DNA"/>
</dbReference>
<dbReference type="Pfam" id="PF02541">
    <property type="entry name" value="Ppx-GppA"/>
    <property type="match status" value="1"/>
</dbReference>
<dbReference type="InterPro" id="IPR003695">
    <property type="entry name" value="Ppx_GppA_N"/>
</dbReference>
<dbReference type="InterPro" id="IPR043129">
    <property type="entry name" value="ATPase_NBD"/>
</dbReference>
<dbReference type="PANTHER" id="PTHR30005:SF13">
    <property type="entry name" value="EXOPOLYPHOSPHATASE 2"/>
    <property type="match status" value="1"/>
</dbReference>
<reference evidence="2 3" key="1">
    <citation type="submission" date="2022-11" db="EMBL/GenBank/DDBJ databases">
        <title>Minimal conservation of predation-associated metabolite biosynthetic gene clusters underscores biosynthetic potential of Myxococcota including descriptions for ten novel species: Archangium lansinium sp. nov., Myxococcus landrumus sp. nov., Nannocystis bai.</title>
        <authorList>
            <person name="Ahearne A."/>
            <person name="Stevens C."/>
            <person name="Dowd S."/>
        </authorList>
    </citation>
    <scope>NUCLEOTIDE SEQUENCE [LARGE SCALE GENOMIC DNA]</scope>
    <source>
        <strain evidence="2 3">NCELM</strain>
    </source>
</reference>
<dbReference type="SUPFAM" id="SSF53067">
    <property type="entry name" value="Actin-like ATPase domain"/>
    <property type="match status" value="2"/>
</dbReference>
<evidence type="ECO:0000313" key="2">
    <source>
        <dbReference type="EMBL" id="MDC0675097.1"/>
    </source>
</evidence>
<keyword evidence="3" id="KW-1185">Reference proteome</keyword>
<feature type="domain" description="Ppx/GppA phosphatase N-terminal" evidence="1">
    <location>
        <begin position="34"/>
        <end position="308"/>
    </location>
</feature>
<evidence type="ECO:0000313" key="3">
    <source>
        <dbReference type="Proteomes" id="UP001217838"/>
    </source>
</evidence>
<sequence>MSSETGEPGPRAADPRGSWRAVIDIGTNSVLLLIARWGEHDLEIALDQATITRLGKGVAATGVLAPESIWRTLAVLQDYRVTAEQYGARPLAVTTEGVRLAKNRDEFLTLAAGVLGSPVRLLSGAEEAELSFRSVAQETGSTGPMRVLDIGGGSTELAVGEGPRLISSVSHRIGAVRLHEQFVKHDPPEPAEVVDMEIEALDTFRRDQPLEAFPVLHGLAGTVTTAAALLLELPKYDRERVDGSTFTAAQLRELRDRLAQETVAERCRRPALDPARADVVVAGLTILVAAMQHCGATSLVVRDRGLRYALIERD</sequence>
<accession>A0ABT5BQ24</accession>